<dbReference type="Proteomes" id="UP000218231">
    <property type="component" value="Unassembled WGS sequence"/>
</dbReference>
<reference evidence="2 3" key="1">
    <citation type="journal article" date="2017" name="Curr. Biol.">
        <title>Genome architecture and evolution of a unichromosomal asexual nematode.</title>
        <authorList>
            <person name="Fradin H."/>
            <person name="Zegar C."/>
            <person name="Gutwein M."/>
            <person name="Lucas J."/>
            <person name="Kovtun M."/>
            <person name="Corcoran D."/>
            <person name="Baugh L.R."/>
            <person name="Kiontke K."/>
            <person name="Gunsalus K."/>
            <person name="Fitch D.H."/>
            <person name="Piano F."/>
        </authorList>
    </citation>
    <scope>NUCLEOTIDE SEQUENCE [LARGE SCALE GENOMIC DNA]</scope>
    <source>
        <strain evidence="2">PF1309</strain>
    </source>
</reference>
<dbReference type="EMBL" id="LIAE01006839">
    <property type="protein sequence ID" value="PAV84543.1"/>
    <property type="molecule type" value="Genomic_DNA"/>
</dbReference>
<dbReference type="InterPro" id="IPR014710">
    <property type="entry name" value="RmlC-like_jellyroll"/>
</dbReference>
<dbReference type="PROSITE" id="PS50042">
    <property type="entry name" value="CNMP_BINDING_3"/>
    <property type="match status" value="1"/>
</dbReference>
<proteinExistence type="predicted"/>
<dbReference type="CDD" id="cd00038">
    <property type="entry name" value="CAP_ED"/>
    <property type="match status" value="1"/>
</dbReference>
<protein>
    <recommendedName>
        <fullName evidence="1">Cyclic nucleotide-binding domain-containing protein</fullName>
    </recommendedName>
</protein>
<dbReference type="InterPro" id="IPR000595">
    <property type="entry name" value="cNMP-bd_dom"/>
</dbReference>
<evidence type="ECO:0000313" key="3">
    <source>
        <dbReference type="Proteomes" id="UP000218231"/>
    </source>
</evidence>
<dbReference type="Gene3D" id="2.60.120.10">
    <property type="entry name" value="Jelly Rolls"/>
    <property type="match status" value="1"/>
</dbReference>
<keyword evidence="3" id="KW-1185">Reference proteome</keyword>
<name>A0A2A2LED4_9BILA</name>
<dbReference type="InterPro" id="IPR018490">
    <property type="entry name" value="cNMP-bd_dom_sf"/>
</dbReference>
<dbReference type="SUPFAM" id="SSF51206">
    <property type="entry name" value="cAMP-binding domain-like"/>
    <property type="match status" value="1"/>
</dbReference>
<dbReference type="Pfam" id="PF00027">
    <property type="entry name" value="cNMP_binding"/>
    <property type="match status" value="1"/>
</dbReference>
<sequence length="256" mass="28159">MGSSYKSVNQSLRQNLLAPRQSGGNFAGNSVHFDAGARVPPQAADHAARGVEMLANRARKIGRLKGISDALLISLLSNSDALPDRVQQGVVLFNQGEHSSFWYLLLSGEVQPFLPQKGTLSILSAGSLFGQLDLPFHCCSALITRPAEFIRISQQHFTSVYCKHADHLQSYITVMEDIITESPYQQQEPFTAQMLNGTEPSTSRCSVQHAPPPAPGIVSYIKSNTAARKLPIPQNDYSDYGKSLEDSMILKELFYY</sequence>
<dbReference type="AlphaFoldDB" id="A0A2A2LED4"/>
<dbReference type="OrthoDB" id="417078at2759"/>
<accession>A0A2A2LED4</accession>
<evidence type="ECO:0000259" key="1">
    <source>
        <dbReference type="PROSITE" id="PS50042"/>
    </source>
</evidence>
<organism evidence="2 3">
    <name type="scientific">Diploscapter pachys</name>
    <dbReference type="NCBI Taxonomy" id="2018661"/>
    <lineage>
        <taxon>Eukaryota</taxon>
        <taxon>Metazoa</taxon>
        <taxon>Ecdysozoa</taxon>
        <taxon>Nematoda</taxon>
        <taxon>Chromadorea</taxon>
        <taxon>Rhabditida</taxon>
        <taxon>Rhabditina</taxon>
        <taxon>Rhabditomorpha</taxon>
        <taxon>Rhabditoidea</taxon>
        <taxon>Rhabditidae</taxon>
        <taxon>Diploscapter</taxon>
    </lineage>
</organism>
<comment type="caution">
    <text evidence="2">The sequence shown here is derived from an EMBL/GenBank/DDBJ whole genome shotgun (WGS) entry which is preliminary data.</text>
</comment>
<feature type="domain" description="Cyclic nucleotide-binding" evidence="1">
    <location>
        <begin position="63"/>
        <end position="134"/>
    </location>
</feature>
<gene>
    <name evidence="2" type="ORF">WR25_22050</name>
</gene>
<evidence type="ECO:0000313" key="2">
    <source>
        <dbReference type="EMBL" id="PAV84543.1"/>
    </source>
</evidence>
<dbReference type="STRING" id="2018661.A0A2A2LED4"/>